<evidence type="ECO:0000313" key="3">
    <source>
        <dbReference type="Proteomes" id="UP001183414"/>
    </source>
</evidence>
<protein>
    <submittedName>
        <fullName evidence="2">DUF6256 family protein</fullName>
    </submittedName>
</protein>
<evidence type="ECO:0000256" key="1">
    <source>
        <dbReference type="SAM" id="Phobius"/>
    </source>
</evidence>
<keyword evidence="1" id="KW-0812">Transmembrane</keyword>
<feature type="transmembrane region" description="Helical" evidence="1">
    <location>
        <begin position="93"/>
        <end position="111"/>
    </location>
</feature>
<dbReference type="Proteomes" id="UP001183414">
    <property type="component" value="Unassembled WGS sequence"/>
</dbReference>
<dbReference type="Pfam" id="PF19770">
    <property type="entry name" value="DUF6256"/>
    <property type="match status" value="1"/>
</dbReference>
<feature type="transmembrane region" description="Helical" evidence="1">
    <location>
        <begin position="51"/>
        <end position="73"/>
    </location>
</feature>
<comment type="caution">
    <text evidence="2">The sequence shown here is derived from an EMBL/GenBank/DDBJ whole genome shotgun (WGS) entry which is preliminary data.</text>
</comment>
<keyword evidence="1" id="KW-0472">Membrane</keyword>
<proteinExistence type="predicted"/>
<dbReference type="EMBL" id="JAVREQ010000001">
    <property type="protein sequence ID" value="MDT0377370.1"/>
    <property type="molecule type" value="Genomic_DNA"/>
</dbReference>
<accession>A0ABU2NK51</accession>
<evidence type="ECO:0000313" key="2">
    <source>
        <dbReference type="EMBL" id="MDT0377370.1"/>
    </source>
</evidence>
<feature type="transmembrane region" description="Helical" evidence="1">
    <location>
        <begin position="6"/>
        <end position="30"/>
    </location>
</feature>
<dbReference type="InterPro" id="IPR046223">
    <property type="entry name" value="DUF6256"/>
</dbReference>
<reference evidence="3" key="1">
    <citation type="submission" date="2023-07" db="EMBL/GenBank/DDBJ databases">
        <title>30 novel species of actinomycetes from the DSMZ collection.</title>
        <authorList>
            <person name="Nouioui I."/>
        </authorList>
    </citation>
    <scope>NUCLEOTIDE SEQUENCE [LARGE SCALE GENOMIC DNA]</scope>
    <source>
        <strain evidence="3">DSM 42041</strain>
    </source>
</reference>
<gene>
    <name evidence="2" type="ORF">RM572_01100</name>
</gene>
<sequence length="117" mass="12385">MLTPWLNFAVMATGYLLVMGCLTVGLRLARRQGRDSPAPRRPATPTGWPGLARRVAGTAVGGYVVLMAVVVGYYEGVAGLGGDFLAAAATESLLLIGMVVPVFLVVSWVVARWRGRP</sequence>
<organism evidence="2 3">
    <name type="scientific">Streptomyces hazeniae</name>
    <dbReference type="NCBI Taxonomy" id="3075538"/>
    <lineage>
        <taxon>Bacteria</taxon>
        <taxon>Bacillati</taxon>
        <taxon>Actinomycetota</taxon>
        <taxon>Actinomycetes</taxon>
        <taxon>Kitasatosporales</taxon>
        <taxon>Streptomycetaceae</taxon>
        <taxon>Streptomyces</taxon>
    </lineage>
</organism>
<keyword evidence="1" id="KW-1133">Transmembrane helix</keyword>
<keyword evidence="3" id="KW-1185">Reference proteome</keyword>
<name>A0ABU2NK51_9ACTN</name>
<dbReference type="RefSeq" id="WP_311671366.1">
    <property type="nucleotide sequence ID" value="NZ_JAVREQ010000001.1"/>
</dbReference>